<dbReference type="Proteomes" id="UP001279734">
    <property type="component" value="Unassembled WGS sequence"/>
</dbReference>
<sequence>MDHVGCQRSVEGLLRLSGQQDDKIGGYWRSMEGLLLFSINRMTRLGMQFWRPTGRLLTGLNADQSIWLWIMLDASCSMEGLLFRPTG</sequence>
<accession>A0AAD3XR96</accession>
<name>A0AAD3XR96_NEPGR</name>
<comment type="caution">
    <text evidence="1">The sequence shown here is derived from an EMBL/GenBank/DDBJ whole genome shotgun (WGS) entry which is preliminary data.</text>
</comment>
<reference evidence="1" key="1">
    <citation type="submission" date="2023-05" db="EMBL/GenBank/DDBJ databases">
        <title>Nepenthes gracilis genome sequencing.</title>
        <authorList>
            <person name="Fukushima K."/>
        </authorList>
    </citation>
    <scope>NUCLEOTIDE SEQUENCE</scope>
    <source>
        <strain evidence="1">SING2019-196</strain>
    </source>
</reference>
<gene>
    <name evidence="1" type="ORF">Nepgr_016388</name>
</gene>
<keyword evidence="2" id="KW-1185">Reference proteome</keyword>
<dbReference type="EMBL" id="BSYO01000014">
    <property type="protein sequence ID" value="GMH14547.1"/>
    <property type="molecule type" value="Genomic_DNA"/>
</dbReference>
<dbReference type="AlphaFoldDB" id="A0AAD3XR96"/>
<evidence type="ECO:0000313" key="1">
    <source>
        <dbReference type="EMBL" id="GMH14547.1"/>
    </source>
</evidence>
<proteinExistence type="predicted"/>
<evidence type="ECO:0000313" key="2">
    <source>
        <dbReference type="Proteomes" id="UP001279734"/>
    </source>
</evidence>
<protein>
    <submittedName>
        <fullName evidence="1">Uncharacterized protein</fullName>
    </submittedName>
</protein>
<organism evidence="1 2">
    <name type="scientific">Nepenthes gracilis</name>
    <name type="common">Slender pitcher plant</name>
    <dbReference type="NCBI Taxonomy" id="150966"/>
    <lineage>
        <taxon>Eukaryota</taxon>
        <taxon>Viridiplantae</taxon>
        <taxon>Streptophyta</taxon>
        <taxon>Embryophyta</taxon>
        <taxon>Tracheophyta</taxon>
        <taxon>Spermatophyta</taxon>
        <taxon>Magnoliopsida</taxon>
        <taxon>eudicotyledons</taxon>
        <taxon>Gunneridae</taxon>
        <taxon>Pentapetalae</taxon>
        <taxon>Caryophyllales</taxon>
        <taxon>Nepenthaceae</taxon>
        <taxon>Nepenthes</taxon>
    </lineage>
</organism>